<dbReference type="PANTHER" id="PTHR10039">
    <property type="entry name" value="AMELOGENIN"/>
    <property type="match status" value="1"/>
</dbReference>
<evidence type="ECO:0000256" key="1">
    <source>
        <dbReference type="ARBA" id="ARBA00022737"/>
    </source>
</evidence>
<dbReference type="Pfam" id="PF24883">
    <property type="entry name" value="NPHP3_N"/>
    <property type="match status" value="1"/>
</dbReference>
<feature type="coiled-coil region" evidence="2">
    <location>
        <begin position="30"/>
        <end position="95"/>
    </location>
</feature>
<comment type="caution">
    <text evidence="5">The sequence shown here is derived from an EMBL/GenBank/DDBJ whole genome shotgun (WGS) entry which is preliminary data.</text>
</comment>
<evidence type="ECO:0000256" key="2">
    <source>
        <dbReference type="SAM" id="Coils"/>
    </source>
</evidence>
<keyword evidence="2" id="KW-0175">Coiled coil</keyword>
<evidence type="ECO:0000256" key="3">
    <source>
        <dbReference type="SAM" id="MobiDB-lite"/>
    </source>
</evidence>
<proteinExistence type="predicted"/>
<dbReference type="EMBL" id="JAGTJS010000001">
    <property type="protein sequence ID" value="KAH7276210.1"/>
    <property type="molecule type" value="Genomic_DNA"/>
</dbReference>
<accession>A0A9P9L7A8</accession>
<dbReference type="PANTHER" id="PTHR10039:SF16">
    <property type="entry name" value="GPI INOSITOL-DEACYLASE"/>
    <property type="match status" value="1"/>
</dbReference>
<keyword evidence="6" id="KW-1185">Reference proteome</keyword>
<protein>
    <recommendedName>
        <fullName evidence="4">Nephrocystin 3-like N-terminal domain-containing protein</fullName>
    </recommendedName>
</protein>
<name>A0A9P9L7A8_FUSSL</name>
<dbReference type="SUPFAM" id="SSF52540">
    <property type="entry name" value="P-loop containing nucleoside triphosphate hydrolases"/>
    <property type="match status" value="1"/>
</dbReference>
<sequence length="1400" mass="159226">MEVVGVVAAIPGLIEIVQGLTTAVQGLAKRKVATKTAEELHLQLTDLEETLKDLQKRWRQNSLGQSQLQRLSPALTQLRAELSSIKDKLQSSKITKDPARFFRKAIFLTTSLDKTLKESLTRLTQAKTSLTLVLAHHHDRQAEELLEVSYSDLRLKLRTLLRPSNDSFIPRKVDQTCEWIWSHAVFTPWVSKSPSPSTNHLDRILCIYGIKGCGKSVLAKSIAERMNDRGEIALHFSFWAGSEAQRKLLDLLRTILWQLLNHLPDVEVQQLSTPLVTEPCLNEQNVLGGIHKALRLVNSDIYCIIDGIDESTDNWTSRGNKCLQAVFALVEQHPKIHLLISGREPTMRTLLRESPPTIEVTESLVRHDMRRFISVELQDALTIQNAEIEELVRTTLEAKSQIMFLWATLVFKELRRCYSIREIKKTLSQVPHDLDREYHRLFQQLTDRTGGTLTKPSVSMKRARGILSIILACPEPLTAGELCYAYAAQDNTSGNIEDGLIAVEGITDSCGDFLRVTEGRYHLVHTSAADFLTHPTEEWKHEDSEIEYFRVDPGGAQQSMCIACLGYMETLDWGYPLTDNGARNLRSKYPFFLHSTKFLPYHFAKALDFGRGSWVTPSLAQFAGPRQACLLVEYAASIAQNGLQGDEMGDFLYWFELLDAGIDLPTSQFIHAYENELAHRRHQFGSADGRYESWKALSLLFPEDILWKRDFHLLAGLSKPDKLVSGIRETPFRVLPDYLAQPQNLSIQKVSQKAQALSNAWQGFRETTTDLMALSMNSLPAPMIFLGEALAAARGDWPMAKRLATISRRKSRGKGDLFEATSLLDIAIGTYFQDDKDWDDVEDILWQALSILDQLPPQPQNQFYKARALVELTRSLIYQGKEVAKETACRLRDLVGKERKKTSNRMWEYLLCNTTCGIKVRIRYLYLVAQEYRSKGNYAEAASWAGEAVAMGEVSKRTMCLDPLLIQRDAFYSLNDTQKCVAVSLKILNFLEPSGRDQEEQKSDRRIQHVTQLYIATSLAIQGDIEEARSWYCKAADGVSSLPTDEQHPLCTENIGDLPVLAAELALVGEYERSELTCLKFLQIRKCLHDDRKTQHFQEVEQLVDKLGQLGSIKLNYQRLLHCFSLLKLCIWPLQAINDPMCLDMEAEWWGRRARALENHVAPNFRQNWTVFCLKYIDTRLGQDGGLDEASDWYEDLGEHYSEVRDVTAAEIVLSDAASRYLADFSLVFSTGLILASTVFLYQQRFPQRRVVLLSAHEAWRNNADPDPWNVFLGEAYFARKLTEDAEFLRESSAASDLQASFVQQAYEHLTRARDANDQLGEGDPNDLDEDTAEEQKERQETIVDLEDRLRFLGSEPLPPKIRDGNQKVTKGNRSLRRVKSLQLPRTSRSLKRRLSLELY</sequence>
<feature type="region of interest" description="Disordered" evidence="3">
    <location>
        <begin position="1354"/>
        <end position="1383"/>
    </location>
</feature>
<feature type="compositionally biased region" description="Acidic residues" evidence="3">
    <location>
        <begin position="1324"/>
        <end position="1333"/>
    </location>
</feature>
<feature type="domain" description="Nephrocystin 3-like N-terminal" evidence="4">
    <location>
        <begin position="175"/>
        <end position="343"/>
    </location>
</feature>
<evidence type="ECO:0000313" key="5">
    <source>
        <dbReference type="EMBL" id="KAH7276210.1"/>
    </source>
</evidence>
<dbReference type="Gene3D" id="3.40.50.300">
    <property type="entry name" value="P-loop containing nucleotide triphosphate hydrolases"/>
    <property type="match status" value="1"/>
</dbReference>
<reference evidence="5" key="1">
    <citation type="journal article" date="2021" name="Nat. Commun.">
        <title>Genetic determinants of endophytism in the Arabidopsis root mycobiome.</title>
        <authorList>
            <person name="Mesny F."/>
            <person name="Miyauchi S."/>
            <person name="Thiergart T."/>
            <person name="Pickel B."/>
            <person name="Atanasova L."/>
            <person name="Karlsson M."/>
            <person name="Huettel B."/>
            <person name="Barry K.W."/>
            <person name="Haridas S."/>
            <person name="Chen C."/>
            <person name="Bauer D."/>
            <person name="Andreopoulos W."/>
            <person name="Pangilinan J."/>
            <person name="LaButti K."/>
            <person name="Riley R."/>
            <person name="Lipzen A."/>
            <person name="Clum A."/>
            <person name="Drula E."/>
            <person name="Henrissat B."/>
            <person name="Kohler A."/>
            <person name="Grigoriev I.V."/>
            <person name="Martin F.M."/>
            <person name="Hacquard S."/>
        </authorList>
    </citation>
    <scope>NUCLEOTIDE SEQUENCE</scope>
    <source>
        <strain evidence="5">FSSC 5 MPI-SDFR-AT-0091</strain>
    </source>
</reference>
<dbReference type="InterPro" id="IPR027417">
    <property type="entry name" value="P-loop_NTPase"/>
</dbReference>
<evidence type="ECO:0000259" key="4">
    <source>
        <dbReference type="Pfam" id="PF24883"/>
    </source>
</evidence>
<dbReference type="OrthoDB" id="1658288at2759"/>
<gene>
    <name evidence="5" type="ORF">B0J15DRAFT_476672</name>
</gene>
<keyword evidence="1" id="KW-0677">Repeat</keyword>
<organism evidence="5 6">
    <name type="scientific">Fusarium solani</name>
    <name type="common">Filamentous fungus</name>
    <dbReference type="NCBI Taxonomy" id="169388"/>
    <lineage>
        <taxon>Eukaryota</taxon>
        <taxon>Fungi</taxon>
        <taxon>Dikarya</taxon>
        <taxon>Ascomycota</taxon>
        <taxon>Pezizomycotina</taxon>
        <taxon>Sordariomycetes</taxon>
        <taxon>Hypocreomycetidae</taxon>
        <taxon>Hypocreales</taxon>
        <taxon>Nectriaceae</taxon>
        <taxon>Fusarium</taxon>
        <taxon>Fusarium solani species complex</taxon>
    </lineage>
</organism>
<feature type="region of interest" description="Disordered" evidence="3">
    <location>
        <begin position="1314"/>
        <end position="1339"/>
    </location>
</feature>
<dbReference type="Proteomes" id="UP000736672">
    <property type="component" value="Unassembled WGS sequence"/>
</dbReference>
<evidence type="ECO:0000313" key="6">
    <source>
        <dbReference type="Proteomes" id="UP000736672"/>
    </source>
</evidence>
<dbReference type="InterPro" id="IPR056884">
    <property type="entry name" value="NPHP3-like_N"/>
</dbReference>